<organism evidence="1 2">
    <name type="scientific">Candidatus Shapirobacteria bacterium CG10_big_fil_rev_8_21_14_0_10_36_6</name>
    <dbReference type="NCBI Taxonomy" id="1974886"/>
    <lineage>
        <taxon>Bacteria</taxon>
        <taxon>Candidatus Shapironibacteriota</taxon>
    </lineage>
</organism>
<dbReference type="Proteomes" id="UP000229766">
    <property type="component" value="Unassembled WGS sequence"/>
</dbReference>
<evidence type="ECO:0000313" key="1">
    <source>
        <dbReference type="EMBL" id="PJE66502.1"/>
    </source>
</evidence>
<comment type="caution">
    <text evidence="1">The sequence shown here is derived from an EMBL/GenBank/DDBJ whole genome shotgun (WGS) entry which is preliminary data.</text>
</comment>
<sequence length="258" mass="29908">MLKYTPVTSNNIRKHMSVFNHESFTSPQKHIPFGITQRFKRWAEVKDIPLVLDILERGRELEEHLKYFRSWNDLVADRPETVFKLMQSGLAVANYVDKPNADPTDIASHSEYLKQMEAQYGFCYIHATGTLARYLFTPQLNITQTWKFSWHPQFPDGAWQHETTLEIPESEKGAKDFWIIDEKYVYNPSNNTQPVANELMLRTPSGVFNLHESALEHIPEFSFESFSAKTGMVNLSIQDGITLAEHYFPFLTNPPGEY</sequence>
<dbReference type="AlphaFoldDB" id="A0A2M8L0S8"/>
<name>A0A2M8L0S8_9BACT</name>
<evidence type="ECO:0000313" key="2">
    <source>
        <dbReference type="Proteomes" id="UP000229766"/>
    </source>
</evidence>
<gene>
    <name evidence="1" type="ORF">COU93_04015</name>
</gene>
<proteinExistence type="predicted"/>
<dbReference type="EMBL" id="PFEI01000217">
    <property type="protein sequence ID" value="PJE66502.1"/>
    <property type="molecule type" value="Genomic_DNA"/>
</dbReference>
<accession>A0A2M8L0S8</accession>
<reference evidence="2" key="1">
    <citation type="submission" date="2017-09" db="EMBL/GenBank/DDBJ databases">
        <title>Depth-based differentiation of microbial function through sediment-hosted aquifers and enrichment of novel symbionts in the deep terrestrial subsurface.</title>
        <authorList>
            <person name="Probst A.J."/>
            <person name="Ladd B."/>
            <person name="Jarett J.K."/>
            <person name="Geller-Mcgrath D.E."/>
            <person name="Sieber C.M.K."/>
            <person name="Emerson J.B."/>
            <person name="Anantharaman K."/>
            <person name="Thomas B.C."/>
            <person name="Malmstrom R."/>
            <person name="Stieglmeier M."/>
            <person name="Klingl A."/>
            <person name="Woyke T."/>
            <person name="Ryan C.M."/>
            <person name="Banfield J.F."/>
        </authorList>
    </citation>
    <scope>NUCLEOTIDE SEQUENCE [LARGE SCALE GENOMIC DNA]</scope>
</reference>
<protein>
    <submittedName>
        <fullName evidence="1">Uncharacterized protein</fullName>
    </submittedName>
</protein>